<feature type="transmembrane region" description="Helical" evidence="1">
    <location>
        <begin position="96"/>
        <end position="116"/>
    </location>
</feature>
<dbReference type="STRING" id="1246637.MTBBW1_600038"/>
<organism evidence="2 3">
    <name type="scientific">Desulfamplus magnetovallimortis</name>
    <dbReference type="NCBI Taxonomy" id="1246637"/>
    <lineage>
        <taxon>Bacteria</taxon>
        <taxon>Pseudomonadati</taxon>
        <taxon>Thermodesulfobacteriota</taxon>
        <taxon>Desulfobacteria</taxon>
        <taxon>Desulfobacterales</taxon>
        <taxon>Desulfobacteraceae</taxon>
        <taxon>Desulfamplus</taxon>
    </lineage>
</organism>
<evidence type="ECO:0000313" key="2">
    <source>
        <dbReference type="EMBL" id="SLM32208.1"/>
    </source>
</evidence>
<keyword evidence="1" id="KW-1133">Transmembrane helix</keyword>
<proteinExistence type="predicted"/>
<evidence type="ECO:0008006" key="4">
    <source>
        <dbReference type="Google" id="ProtNLM"/>
    </source>
</evidence>
<keyword evidence="1" id="KW-0472">Membrane</keyword>
<name>A0A1W1HIK5_9BACT</name>
<feature type="transmembrane region" description="Helical" evidence="1">
    <location>
        <begin position="40"/>
        <end position="60"/>
    </location>
</feature>
<gene>
    <name evidence="2" type="ORF">MTBBW1_600038</name>
</gene>
<accession>A0A1W1HIK5</accession>
<keyword evidence="3" id="KW-1185">Reference proteome</keyword>
<feature type="transmembrane region" description="Helical" evidence="1">
    <location>
        <begin position="72"/>
        <end position="89"/>
    </location>
</feature>
<dbReference type="Proteomes" id="UP000191931">
    <property type="component" value="Unassembled WGS sequence"/>
</dbReference>
<evidence type="ECO:0000256" key="1">
    <source>
        <dbReference type="SAM" id="Phobius"/>
    </source>
</evidence>
<feature type="transmembrane region" description="Helical" evidence="1">
    <location>
        <begin position="6"/>
        <end position="28"/>
    </location>
</feature>
<keyword evidence="1" id="KW-0812">Transmembrane</keyword>
<reference evidence="2 3" key="1">
    <citation type="submission" date="2017-03" db="EMBL/GenBank/DDBJ databases">
        <authorList>
            <person name="Afonso C.L."/>
            <person name="Miller P.J."/>
            <person name="Scott M.A."/>
            <person name="Spackman E."/>
            <person name="Goraichik I."/>
            <person name="Dimitrov K.M."/>
            <person name="Suarez D.L."/>
            <person name="Swayne D.E."/>
        </authorList>
    </citation>
    <scope>NUCLEOTIDE SEQUENCE [LARGE SCALE GENOMIC DNA]</scope>
    <source>
        <strain evidence="2">PRJEB14757</strain>
    </source>
</reference>
<feature type="transmembrane region" description="Helical" evidence="1">
    <location>
        <begin position="128"/>
        <end position="157"/>
    </location>
</feature>
<dbReference type="EMBL" id="FWEV01000304">
    <property type="protein sequence ID" value="SLM32208.1"/>
    <property type="molecule type" value="Genomic_DNA"/>
</dbReference>
<evidence type="ECO:0000313" key="3">
    <source>
        <dbReference type="Proteomes" id="UP000191931"/>
    </source>
</evidence>
<protein>
    <recommendedName>
        <fullName evidence="4">Cytochrome c assembly protein domain-containing protein</fullName>
    </recommendedName>
</protein>
<dbReference type="AlphaFoldDB" id="A0A1W1HIK5"/>
<sequence>MTLEQSTTLLFSGATLLYAASMTAYLLFFLKQQNKLESHAYIMLCIGSLLHFMAIASTAFSMGTLPSHNLQQTLYTASLALSWVFILLKQKFNLKILGLFASPLILLMMIWAMLLPDTPPAQESFLKGFWLVAHIVLIFAGEAALALACGAGILYLVQEKAIKEKRGAFFTRGFLPLIFLTTQATQALLQDLQCLQWVLSQDLSMQKQYGEHSGAGIPRRYGQRSHGLSMQHCSTDALHPDGEGKNLQ</sequence>